<dbReference type="Proteomes" id="UP000008143">
    <property type="component" value="Chromosome 9"/>
</dbReference>
<evidence type="ECO:0000313" key="7">
    <source>
        <dbReference type="RefSeq" id="XP_031749398.1"/>
    </source>
</evidence>
<evidence type="ECO:0000256" key="3">
    <source>
        <dbReference type="ARBA" id="ARBA00023319"/>
    </source>
</evidence>
<dbReference type="AlphaFoldDB" id="A0A8J1IUX2"/>
<reference evidence="7" key="1">
    <citation type="submission" date="2025-08" db="UniProtKB">
        <authorList>
            <consortium name="RefSeq"/>
        </authorList>
    </citation>
    <scope>IDENTIFICATION</scope>
    <source>
        <strain evidence="7">Nigerian</strain>
        <tissue evidence="7">Liver and blood</tissue>
    </source>
</reference>
<dbReference type="SMART" id="SM00409">
    <property type="entry name" value="IG"/>
    <property type="match status" value="1"/>
</dbReference>
<evidence type="ECO:0000256" key="2">
    <source>
        <dbReference type="ARBA" id="ARBA00023136"/>
    </source>
</evidence>
<keyword evidence="3" id="KW-0393">Immunoglobulin domain</keyword>
<dbReference type="GeneID" id="116407694"/>
<name>A0A8J1IUX2_XENTR</name>
<keyword evidence="6" id="KW-1185">Reference proteome</keyword>
<evidence type="ECO:0000256" key="1">
    <source>
        <dbReference type="ARBA" id="ARBA00004370"/>
    </source>
</evidence>
<evidence type="ECO:0000256" key="4">
    <source>
        <dbReference type="SAM" id="MobiDB-lite"/>
    </source>
</evidence>
<dbReference type="GO" id="GO:0016020">
    <property type="term" value="C:membrane"/>
    <property type="evidence" value="ECO:0007669"/>
    <property type="project" value="UniProtKB-SubCell"/>
</dbReference>
<dbReference type="InterPro" id="IPR003599">
    <property type="entry name" value="Ig_sub"/>
</dbReference>
<dbReference type="InterPro" id="IPR007110">
    <property type="entry name" value="Ig-like_dom"/>
</dbReference>
<dbReference type="SUPFAM" id="SSF48726">
    <property type="entry name" value="Immunoglobulin"/>
    <property type="match status" value="1"/>
</dbReference>
<protein>
    <submittedName>
        <fullName evidence="7">Uncharacterized protein LOC116407694</fullName>
    </submittedName>
</protein>
<sequence length="227" mass="25327">MREVGRANVATDKESAGHTPPLPMDVNKRLSIERPQSHPEETARPMAAPIFFLLSLLLAFDASKAQLNIIVDPGPVVAKPGETVELKCLLNLEQQVVDPKKLMVQWFTRGTQVAEFDRKVTIDKPGLSLSEEALKKGDATLTIKSVKEENSGNYRCYVYYASAFAMKQVILKVDDPSKPKEEEVELLTDSQLYKQILDWMGKLDGKLNELLAEAKKCFPQGNNKSPK</sequence>
<dbReference type="RefSeq" id="XP_031749398.1">
    <property type="nucleotide sequence ID" value="XM_031893538.1"/>
</dbReference>
<feature type="domain" description="Ig-like" evidence="5">
    <location>
        <begin position="49"/>
        <end position="172"/>
    </location>
</feature>
<dbReference type="OrthoDB" id="10043043at2759"/>
<dbReference type="Gene3D" id="2.60.40.10">
    <property type="entry name" value="Immunoglobulins"/>
    <property type="match status" value="1"/>
</dbReference>
<evidence type="ECO:0000259" key="5">
    <source>
        <dbReference type="PROSITE" id="PS50835"/>
    </source>
</evidence>
<feature type="compositionally biased region" description="Basic and acidic residues" evidence="4">
    <location>
        <begin position="1"/>
        <end position="16"/>
    </location>
</feature>
<keyword evidence="2" id="KW-0472">Membrane</keyword>
<proteinExistence type="predicted"/>
<dbReference type="Pfam" id="PF13927">
    <property type="entry name" value="Ig_3"/>
    <property type="match status" value="1"/>
</dbReference>
<dbReference type="Xenbase" id="XB-GENE-29093039">
    <property type="gene designation" value="LOC116407694"/>
</dbReference>
<comment type="subcellular location">
    <subcellularLocation>
        <location evidence="1">Membrane</location>
    </subcellularLocation>
</comment>
<gene>
    <name evidence="7 8" type="primary">LOC116407694</name>
</gene>
<dbReference type="AGR" id="Xenbase:XB-GENE-29093039"/>
<evidence type="ECO:0000313" key="8">
    <source>
        <dbReference type="Xenbase" id="XB-GENE-29093039"/>
    </source>
</evidence>
<dbReference type="InterPro" id="IPR013783">
    <property type="entry name" value="Ig-like_fold"/>
</dbReference>
<dbReference type="KEGG" id="xtr:116407694"/>
<feature type="region of interest" description="Disordered" evidence="4">
    <location>
        <begin position="1"/>
        <end position="26"/>
    </location>
</feature>
<accession>A0A8J1IUX2</accession>
<dbReference type="PANTHER" id="PTHR24100">
    <property type="entry name" value="BUTYROPHILIN"/>
    <property type="match status" value="1"/>
</dbReference>
<evidence type="ECO:0000313" key="6">
    <source>
        <dbReference type="Proteomes" id="UP000008143"/>
    </source>
</evidence>
<dbReference type="InterPro" id="IPR036179">
    <property type="entry name" value="Ig-like_dom_sf"/>
</dbReference>
<dbReference type="InterPro" id="IPR050504">
    <property type="entry name" value="IgSF_BTN/MOG"/>
</dbReference>
<organism evidence="6 7">
    <name type="scientific">Xenopus tropicalis</name>
    <name type="common">Western clawed frog</name>
    <name type="synonym">Silurana tropicalis</name>
    <dbReference type="NCBI Taxonomy" id="8364"/>
    <lineage>
        <taxon>Eukaryota</taxon>
        <taxon>Metazoa</taxon>
        <taxon>Chordata</taxon>
        <taxon>Craniata</taxon>
        <taxon>Vertebrata</taxon>
        <taxon>Euteleostomi</taxon>
        <taxon>Amphibia</taxon>
        <taxon>Batrachia</taxon>
        <taxon>Anura</taxon>
        <taxon>Pipoidea</taxon>
        <taxon>Pipidae</taxon>
        <taxon>Xenopodinae</taxon>
        <taxon>Xenopus</taxon>
        <taxon>Silurana</taxon>
    </lineage>
</organism>
<dbReference type="PROSITE" id="PS50835">
    <property type="entry name" value="IG_LIKE"/>
    <property type="match status" value="1"/>
</dbReference>
<dbReference type="OMA" id="CIFTVDE"/>